<proteinExistence type="predicted"/>
<dbReference type="Proteomes" id="UP000589292">
    <property type="component" value="Unassembled WGS sequence"/>
</dbReference>
<accession>A0A7V8RE47</accession>
<dbReference type="RefSeq" id="WP_181267481.1">
    <property type="nucleotide sequence ID" value="NZ_BAAAGB010000001.1"/>
</dbReference>
<evidence type="ECO:0000313" key="1">
    <source>
        <dbReference type="EMBL" id="MBA1374801.1"/>
    </source>
</evidence>
<dbReference type="InterPro" id="IPR038573">
    <property type="entry name" value="BrnT_sf"/>
</dbReference>
<dbReference type="Pfam" id="PF04365">
    <property type="entry name" value="BrnT_toxin"/>
    <property type="match status" value="1"/>
</dbReference>
<dbReference type="InterPro" id="IPR007460">
    <property type="entry name" value="BrnT_toxin"/>
</dbReference>
<reference evidence="1 2" key="1">
    <citation type="journal article" date="1994" name="Int. J. Syst. Bacteriol.">
        <title>Phylogenetic positions of novel aerobic, bacteriochlorophyll a-containing bacteria and description of Roseococcus thiosulfatophilus gen. nov., sp. nov., Erythromicrobium ramosum gen. nov., sp. nov., and Erythrobacter litoralis sp. nov.</title>
        <authorList>
            <person name="Yurkov V."/>
            <person name="Stackebrandt E."/>
            <person name="Holmes A."/>
            <person name="Fuerst J.A."/>
            <person name="Hugenholtz P."/>
            <person name="Golecki J."/>
            <person name="Gad'on N."/>
            <person name="Gorlenko V.M."/>
            <person name="Kompantseva E.I."/>
            <person name="Drews G."/>
        </authorList>
    </citation>
    <scope>NUCLEOTIDE SEQUENCE [LARGE SCALE GENOMIC DNA]</scope>
    <source>
        <strain evidence="1 2">KR-99</strain>
    </source>
</reference>
<sequence>MEFEWDEAKRLINLEKHGIDFCELTEFWEGDLINPAAVREAGDELRLLALGVSRGDDRIIAVVYTVRSGAIRLISARRASRYEREVFRSRFGHGE</sequence>
<organism evidence="1 2">
    <name type="scientific">Sphingomonas ursincola</name>
    <dbReference type="NCBI Taxonomy" id="56361"/>
    <lineage>
        <taxon>Bacteria</taxon>
        <taxon>Pseudomonadati</taxon>
        <taxon>Pseudomonadota</taxon>
        <taxon>Alphaproteobacteria</taxon>
        <taxon>Sphingomonadales</taxon>
        <taxon>Sphingomonadaceae</taxon>
        <taxon>Sphingomonas</taxon>
    </lineage>
</organism>
<gene>
    <name evidence="1" type="ORF">FG486_10650</name>
</gene>
<dbReference type="AlphaFoldDB" id="A0A7V8RE47"/>
<keyword evidence="2" id="KW-1185">Reference proteome</keyword>
<name>A0A7V8RE47_9SPHN</name>
<dbReference type="Gene3D" id="3.10.450.530">
    <property type="entry name" value="Ribonuclease toxin, BrnT, of type II toxin-antitoxin system"/>
    <property type="match status" value="1"/>
</dbReference>
<dbReference type="EMBL" id="VDES01000002">
    <property type="protein sequence ID" value="MBA1374801.1"/>
    <property type="molecule type" value="Genomic_DNA"/>
</dbReference>
<evidence type="ECO:0000313" key="2">
    <source>
        <dbReference type="Proteomes" id="UP000589292"/>
    </source>
</evidence>
<protein>
    <submittedName>
        <fullName evidence="1">BrnT family toxin</fullName>
    </submittedName>
</protein>
<comment type="caution">
    <text evidence="1">The sequence shown here is derived from an EMBL/GenBank/DDBJ whole genome shotgun (WGS) entry which is preliminary data.</text>
</comment>